<feature type="domain" description="SusD-like N-terminal" evidence="7">
    <location>
        <begin position="24"/>
        <end position="224"/>
    </location>
</feature>
<protein>
    <submittedName>
        <fullName evidence="8">RagB/SusD family nutrient uptake outer membrane protein</fullName>
    </submittedName>
</protein>
<dbReference type="InterPro" id="IPR012944">
    <property type="entry name" value="SusD_RagB_dom"/>
</dbReference>
<dbReference type="Pfam" id="PF07980">
    <property type="entry name" value="SusD_RagB"/>
    <property type="match status" value="1"/>
</dbReference>
<keyword evidence="3" id="KW-0732">Signal</keyword>
<evidence type="ECO:0000256" key="2">
    <source>
        <dbReference type="ARBA" id="ARBA00006275"/>
    </source>
</evidence>
<organism evidence="8 9">
    <name type="scientific">Ohtaekwangia kribbensis</name>
    <dbReference type="NCBI Taxonomy" id="688913"/>
    <lineage>
        <taxon>Bacteria</taxon>
        <taxon>Pseudomonadati</taxon>
        <taxon>Bacteroidota</taxon>
        <taxon>Cytophagia</taxon>
        <taxon>Cytophagales</taxon>
        <taxon>Fulvivirgaceae</taxon>
        <taxon>Ohtaekwangia</taxon>
    </lineage>
</organism>
<dbReference type="Proteomes" id="UP001597112">
    <property type="component" value="Unassembled WGS sequence"/>
</dbReference>
<evidence type="ECO:0000256" key="1">
    <source>
        <dbReference type="ARBA" id="ARBA00004442"/>
    </source>
</evidence>
<dbReference type="Gene3D" id="1.25.40.390">
    <property type="match status" value="1"/>
</dbReference>
<dbReference type="Pfam" id="PF14322">
    <property type="entry name" value="SusD-like_3"/>
    <property type="match status" value="1"/>
</dbReference>
<dbReference type="EMBL" id="JBHTKA010000016">
    <property type="protein sequence ID" value="MFD1003478.1"/>
    <property type="molecule type" value="Genomic_DNA"/>
</dbReference>
<comment type="subcellular location">
    <subcellularLocation>
        <location evidence="1">Cell outer membrane</location>
    </subcellularLocation>
</comment>
<dbReference type="SUPFAM" id="SSF48452">
    <property type="entry name" value="TPR-like"/>
    <property type="match status" value="1"/>
</dbReference>
<feature type="domain" description="RagB/SusD" evidence="6">
    <location>
        <begin position="353"/>
        <end position="592"/>
    </location>
</feature>
<dbReference type="InterPro" id="IPR033985">
    <property type="entry name" value="SusD-like_N"/>
</dbReference>
<evidence type="ECO:0000313" key="9">
    <source>
        <dbReference type="Proteomes" id="UP001597112"/>
    </source>
</evidence>
<dbReference type="InterPro" id="IPR011990">
    <property type="entry name" value="TPR-like_helical_dom_sf"/>
</dbReference>
<gene>
    <name evidence="8" type="ORF">ACFQ21_29405</name>
</gene>
<sequence length="605" mass="67290">MKSISKIFLICITALLVPGCNEVLDEHPYTAFTTQYFESEEGLNSAVVAAYAGMRYNYGPVGALDITAFGTDEWSNGDQALNQDLNVYNVTTTDGSILTPWNRNYWHINLCNAVVDIAPGVEMAEGEKNTLVAEARYLRANYYFLLVSQFGAVPLDLGSGELKFNTEPTTEFYRLPVEELLVKNYQAMIDDLTFASENLPDQRPVAAFRLSKSAALHLLAKVYLHRGYSAAADGNDFQNAYTTARKLIDNQATYGVGLLADYGDVNKEGNDYNKEILYSVERLPLNNAANEIGSPGTDFANKANQANNMYNCNYQQAVPATYYNADLRGKSLFTSRVLQYGRPLRRFAPTKWLFNTAFSDKLNDSRFDNSFRMVWLADTWEEEGTAAYDTYVNHLAGMGLELGDTAIYLTKTDAIAESLKALTGDKKKHYLIVGPKDFYTASNATFQVYPSIKKFDAIQRANFNDASGRPFAVSKLSETYLLAAEAAMQIGQTDAAATLINVLKLRAAYRPGLSAEEITSRYDKIKVDASAINLDFILDERSRELCGEGLRWIDLAVRGKLIERASAHNPQSVNIKAFHTLRPIPQSQLDAISDPDKAKYQNSGY</sequence>
<evidence type="ECO:0000259" key="7">
    <source>
        <dbReference type="Pfam" id="PF14322"/>
    </source>
</evidence>
<reference evidence="9" key="1">
    <citation type="journal article" date="2019" name="Int. J. Syst. Evol. Microbiol.">
        <title>The Global Catalogue of Microorganisms (GCM) 10K type strain sequencing project: providing services to taxonomists for standard genome sequencing and annotation.</title>
        <authorList>
            <consortium name="The Broad Institute Genomics Platform"/>
            <consortium name="The Broad Institute Genome Sequencing Center for Infectious Disease"/>
            <person name="Wu L."/>
            <person name="Ma J."/>
        </authorList>
    </citation>
    <scope>NUCLEOTIDE SEQUENCE [LARGE SCALE GENOMIC DNA]</scope>
    <source>
        <strain evidence="9">CCUG 58938</strain>
    </source>
</reference>
<comment type="similarity">
    <text evidence="2">Belongs to the SusD family.</text>
</comment>
<evidence type="ECO:0000256" key="4">
    <source>
        <dbReference type="ARBA" id="ARBA00023136"/>
    </source>
</evidence>
<name>A0ABW3KB58_9BACT</name>
<evidence type="ECO:0000313" key="8">
    <source>
        <dbReference type="EMBL" id="MFD1003478.1"/>
    </source>
</evidence>
<evidence type="ECO:0000259" key="6">
    <source>
        <dbReference type="Pfam" id="PF07980"/>
    </source>
</evidence>
<proteinExistence type="inferred from homology"/>
<keyword evidence="5" id="KW-0998">Cell outer membrane</keyword>
<evidence type="ECO:0000256" key="3">
    <source>
        <dbReference type="ARBA" id="ARBA00022729"/>
    </source>
</evidence>
<evidence type="ECO:0000256" key="5">
    <source>
        <dbReference type="ARBA" id="ARBA00023237"/>
    </source>
</evidence>
<dbReference type="RefSeq" id="WP_377586224.1">
    <property type="nucleotide sequence ID" value="NZ_JBHTKA010000016.1"/>
</dbReference>
<accession>A0ABW3KB58</accession>
<comment type="caution">
    <text evidence="8">The sequence shown here is derived from an EMBL/GenBank/DDBJ whole genome shotgun (WGS) entry which is preliminary data.</text>
</comment>
<keyword evidence="9" id="KW-1185">Reference proteome</keyword>
<keyword evidence="4" id="KW-0472">Membrane</keyword>